<dbReference type="AlphaFoldDB" id="A0A098DYK7"/>
<organism evidence="2 4">
    <name type="scientific">Gibberella zeae (strain ATCC MYA-4620 / CBS 123657 / FGSC 9075 / NRRL 31084 / PH-1)</name>
    <name type="common">Wheat head blight fungus</name>
    <name type="synonym">Fusarium graminearum</name>
    <dbReference type="NCBI Taxonomy" id="229533"/>
    <lineage>
        <taxon>Eukaryota</taxon>
        <taxon>Fungi</taxon>
        <taxon>Dikarya</taxon>
        <taxon>Ascomycota</taxon>
        <taxon>Pezizomycotina</taxon>
        <taxon>Sordariomycetes</taxon>
        <taxon>Hypocreomycetidae</taxon>
        <taxon>Hypocreales</taxon>
        <taxon>Nectriaceae</taxon>
        <taxon>Fusarium</taxon>
    </lineage>
</organism>
<sequence length="87" mass="9919">MAQHRFQGFPPMPAPGVNPLHDIEPQRETYAYYLGLAYQFDYNSVNLSLPRMVASSQHGIGQNSILIQRYQLFTFNNKNIKTSISVS</sequence>
<evidence type="ECO:0000313" key="2">
    <source>
        <dbReference type="EMBL" id="CEF86951.1"/>
    </source>
</evidence>
<dbReference type="VEuPathDB" id="FungiDB:FGRAMPH1_01G20383"/>
<protein>
    <submittedName>
        <fullName evidence="2">Chromosome 3, complete genome</fullName>
    </submittedName>
</protein>
<reference evidence="2 4" key="3">
    <citation type="journal article" date="2015" name="BMC Genomics">
        <title>The completed genome sequence of the pathogenic ascomycete fungus Fusarium graminearum.</title>
        <authorList>
            <person name="King R."/>
            <person name="Urban M."/>
            <person name="Hammond-Kosack M.C."/>
            <person name="Hassani-Pak K."/>
            <person name="Hammond-Kosack K.E."/>
        </authorList>
    </citation>
    <scope>NUCLEOTIDE SEQUENCE [LARGE SCALE GENOMIC DNA]</scope>
    <source>
        <strain evidence="4">ATCC MYA-4620 / CBS 123657 / FGSC 9075 / NRRL 31084 / PH-1</strain>
        <strain evidence="2">PH-1</strain>
    </source>
</reference>
<keyword evidence="4" id="KW-1185">Reference proteome</keyword>
<reference evidence="3" key="4">
    <citation type="submission" date="2017-01" db="UniProtKB">
        <authorList>
            <consortium name="EnsemblFungi"/>
        </authorList>
    </citation>
    <scope>IDENTIFICATION</scope>
    <source>
        <strain evidence="3">PH-1 / ATCC MYA-4620 / FGSC 9075 / NRRL 31084</strain>
    </source>
</reference>
<reference evidence="3 4" key="1">
    <citation type="journal article" date="2007" name="Science">
        <title>The Fusarium graminearum genome reveals a link between localized polymorphism and pathogen specialization.</title>
        <authorList>
            <person name="Cuomo C.A."/>
            <person name="Gueldener U."/>
            <person name="Xu J.-R."/>
            <person name="Trail F."/>
            <person name="Turgeon B.G."/>
            <person name="Di Pietro A."/>
            <person name="Walton J.D."/>
            <person name="Ma L.-J."/>
            <person name="Baker S.E."/>
            <person name="Rep M."/>
            <person name="Adam G."/>
            <person name="Antoniw J."/>
            <person name="Baldwin T."/>
            <person name="Calvo S.E."/>
            <person name="Chang Y.-L."/>
            <person name="DeCaprio D."/>
            <person name="Gale L.R."/>
            <person name="Gnerre S."/>
            <person name="Goswami R.S."/>
            <person name="Hammond-Kosack K."/>
            <person name="Harris L.J."/>
            <person name="Hilburn K."/>
            <person name="Kennell J.C."/>
            <person name="Kroken S."/>
            <person name="Magnuson J.K."/>
            <person name="Mannhaupt G."/>
            <person name="Mauceli E.W."/>
            <person name="Mewes H.-W."/>
            <person name="Mitterbauer R."/>
            <person name="Muehlbauer G."/>
            <person name="Muensterkoetter M."/>
            <person name="Nelson D."/>
            <person name="O'Donnell K."/>
            <person name="Ouellet T."/>
            <person name="Qi W."/>
            <person name="Quesneville H."/>
            <person name="Roncero M.I.G."/>
            <person name="Seong K.-Y."/>
            <person name="Tetko I.V."/>
            <person name="Urban M."/>
            <person name="Waalwijk C."/>
            <person name="Ward T.J."/>
            <person name="Yao J."/>
            <person name="Birren B.W."/>
            <person name="Kistler H.C."/>
        </authorList>
    </citation>
    <scope>NUCLEOTIDE SEQUENCE [LARGE SCALE GENOMIC DNA]</scope>
    <source>
        <strain evidence="4">ATCC MYA-4620 / CBS 123657 / FGSC 9075 / NRRL 31084 / PH-1</strain>
        <strain evidence="3">PH-1 / ATCC MYA-4620 / FGSC 9075 / NRRL 31084</strain>
    </source>
</reference>
<name>A0A098DYK7_GIBZE</name>
<gene>
    <name evidence="2" type="ORF">FGRAMPH1_01T20383</name>
</gene>
<evidence type="ECO:0000256" key="1">
    <source>
        <dbReference type="SAM" id="MobiDB-lite"/>
    </source>
</evidence>
<reference evidence="3 4" key="2">
    <citation type="journal article" date="2010" name="Nature">
        <title>Comparative genomics reveals mobile pathogenicity chromosomes in Fusarium.</title>
        <authorList>
            <person name="Ma L.J."/>
            <person name="van der Does H.C."/>
            <person name="Borkovich K.A."/>
            <person name="Coleman J.J."/>
            <person name="Daboussi M.J."/>
            <person name="Di Pietro A."/>
            <person name="Dufresne M."/>
            <person name="Freitag M."/>
            <person name="Grabherr M."/>
            <person name="Henrissat B."/>
            <person name="Houterman P.M."/>
            <person name="Kang S."/>
            <person name="Shim W.B."/>
            <person name="Woloshuk C."/>
            <person name="Xie X."/>
            <person name="Xu J.R."/>
            <person name="Antoniw J."/>
            <person name="Baker S.E."/>
            <person name="Bluhm B.H."/>
            <person name="Breakspear A."/>
            <person name="Brown D.W."/>
            <person name="Butchko R.A."/>
            <person name="Chapman S."/>
            <person name="Coulson R."/>
            <person name="Coutinho P.M."/>
            <person name="Danchin E.G."/>
            <person name="Diener A."/>
            <person name="Gale L.R."/>
            <person name="Gardiner D.M."/>
            <person name="Goff S."/>
            <person name="Hammond-Kosack K.E."/>
            <person name="Hilburn K."/>
            <person name="Hua-Van A."/>
            <person name="Jonkers W."/>
            <person name="Kazan K."/>
            <person name="Kodira C.D."/>
            <person name="Koehrsen M."/>
            <person name="Kumar L."/>
            <person name="Lee Y.H."/>
            <person name="Li L."/>
            <person name="Manners J.M."/>
            <person name="Miranda-Saavedra D."/>
            <person name="Mukherjee M."/>
            <person name="Park G."/>
            <person name="Park J."/>
            <person name="Park S.Y."/>
            <person name="Proctor R.H."/>
            <person name="Regev A."/>
            <person name="Ruiz-Roldan M.C."/>
            <person name="Sain D."/>
            <person name="Sakthikumar S."/>
            <person name="Sykes S."/>
            <person name="Schwartz D.C."/>
            <person name="Turgeon B.G."/>
            <person name="Wapinski I."/>
            <person name="Yoder O."/>
            <person name="Young S."/>
            <person name="Zeng Q."/>
            <person name="Zhou S."/>
            <person name="Galagan J."/>
            <person name="Cuomo C.A."/>
            <person name="Kistler H.C."/>
            <person name="Rep M."/>
        </authorList>
    </citation>
    <scope>GENOME REANNOTATION</scope>
    <source>
        <strain evidence="4">ATCC MYA-4620 / CBS 123657 / FGSC 9075 / NRRL 31084 / PH-1</strain>
        <strain evidence="3">PH-1 / ATCC MYA-4620 / FGSC 9075 / NRRL 31084</strain>
    </source>
</reference>
<dbReference type="EnsemblFungi" id="CEF86951">
    <property type="protein sequence ID" value="CEF86951"/>
    <property type="gene ID" value="FGRRES_20297"/>
</dbReference>
<dbReference type="EMBL" id="HG970334">
    <property type="protein sequence ID" value="CEF86951.1"/>
    <property type="molecule type" value="Genomic_DNA"/>
</dbReference>
<accession>A0A098DYK7</accession>
<dbReference type="Proteomes" id="UP000070720">
    <property type="component" value="Chromosome 3"/>
</dbReference>
<evidence type="ECO:0000313" key="4">
    <source>
        <dbReference type="Proteomes" id="UP000070720"/>
    </source>
</evidence>
<evidence type="ECO:0000313" key="3">
    <source>
        <dbReference type="EnsemblFungi" id="CEF86951"/>
    </source>
</evidence>
<accession>A0A0E0SKI8</accession>
<feature type="region of interest" description="Disordered" evidence="1">
    <location>
        <begin position="1"/>
        <end position="20"/>
    </location>
</feature>
<proteinExistence type="predicted"/>
<dbReference type="InParanoid" id="A0A098DYK7"/>